<evidence type="ECO:0000313" key="3">
    <source>
        <dbReference type="EMBL" id="KAK5694847.1"/>
    </source>
</evidence>
<evidence type="ECO:0000313" key="4">
    <source>
        <dbReference type="Proteomes" id="UP001310594"/>
    </source>
</evidence>
<dbReference type="EMBL" id="JAVRQU010000015">
    <property type="protein sequence ID" value="KAK5694847.1"/>
    <property type="molecule type" value="Genomic_DNA"/>
</dbReference>
<dbReference type="PANTHER" id="PTHR36182:SF2">
    <property type="entry name" value="LYTIC POLYSACCHARIDE MONOOXYGENASE"/>
    <property type="match status" value="1"/>
</dbReference>
<proteinExistence type="predicted"/>
<reference evidence="3" key="1">
    <citation type="submission" date="2023-08" db="EMBL/GenBank/DDBJ databases">
        <title>Black Yeasts Isolated from many extreme environments.</title>
        <authorList>
            <person name="Coleine C."/>
            <person name="Stajich J.E."/>
            <person name="Selbmann L."/>
        </authorList>
    </citation>
    <scope>NUCLEOTIDE SEQUENCE</scope>
    <source>
        <strain evidence="3">CCFEE 5810</strain>
    </source>
</reference>
<feature type="region of interest" description="Disordered" evidence="1">
    <location>
        <begin position="237"/>
        <end position="291"/>
    </location>
</feature>
<evidence type="ECO:0008006" key="5">
    <source>
        <dbReference type="Google" id="ProtNLM"/>
    </source>
</evidence>
<dbReference type="PANTHER" id="PTHR36182">
    <property type="entry name" value="PROTEIN, PUTATIVE (AFU_ORTHOLOGUE AFUA_6G10930)-RELATED"/>
    <property type="match status" value="1"/>
</dbReference>
<dbReference type="Gene3D" id="2.70.50.70">
    <property type="match status" value="1"/>
</dbReference>
<name>A0AAN7WBJ4_9PEZI</name>
<feature type="chain" id="PRO_5043037925" description="Lytic polysaccharide monooxygenase" evidence="2">
    <location>
        <begin position="23"/>
        <end position="422"/>
    </location>
</feature>
<accession>A0AAN7WBJ4</accession>
<feature type="compositionally biased region" description="Low complexity" evidence="1">
    <location>
        <begin position="237"/>
        <end position="255"/>
    </location>
</feature>
<evidence type="ECO:0000256" key="1">
    <source>
        <dbReference type="SAM" id="MobiDB-lite"/>
    </source>
</evidence>
<organism evidence="3 4">
    <name type="scientific">Elasticomyces elasticus</name>
    <dbReference type="NCBI Taxonomy" id="574655"/>
    <lineage>
        <taxon>Eukaryota</taxon>
        <taxon>Fungi</taxon>
        <taxon>Dikarya</taxon>
        <taxon>Ascomycota</taxon>
        <taxon>Pezizomycotina</taxon>
        <taxon>Dothideomycetes</taxon>
        <taxon>Dothideomycetidae</taxon>
        <taxon>Mycosphaerellales</taxon>
        <taxon>Teratosphaeriaceae</taxon>
        <taxon>Elasticomyces</taxon>
    </lineage>
</organism>
<evidence type="ECO:0000256" key="2">
    <source>
        <dbReference type="SAM" id="SignalP"/>
    </source>
</evidence>
<keyword evidence="2" id="KW-0732">Signal</keyword>
<protein>
    <recommendedName>
        <fullName evidence="5">Lytic polysaccharide monooxygenase</fullName>
    </recommendedName>
</protein>
<comment type="caution">
    <text evidence="3">The sequence shown here is derived from an EMBL/GenBank/DDBJ whole genome shotgun (WGS) entry which is preliminary data.</text>
</comment>
<feature type="signal peptide" evidence="2">
    <location>
        <begin position="1"/>
        <end position="22"/>
    </location>
</feature>
<gene>
    <name evidence="3" type="ORF">LTR97_009438</name>
</gene>
<dbReference type="AlphaFoldDB" id="A0AAN7WBJ4"/>
<dbReference type="Proteomes" id="UP001310594">
    <property type="component" value="Unassembled WGS sequence"/>
</dbReference>
<sequence length="422" mass="41656">MHFSNAISTAALCGMLASTVHAHMVITSPVPYGASSLNNGPLMNDGSDFPCKQRSGVYDITEMNKIPVGVPQSLAFKGGATHGGGSCQVSVTFDKEPTQDSQWKVVHSIVGGCPSNSTGNLSEDADGTNASVFEYSIPKGMPNGQYTLAWTWFNKIGNREMYMNCAPITVTGGADDNDVFNSLPDMFVINIPNEQCATVEGEDFVFPSPGDSAETPFSTALGSSTAGAGCASVTAKGAGSGAAGTPAPASPTGGASMSGGYGSAGASTSATSAAPPASTSPAAYSQAAGGPGGSAAVTVTTMATITGPAPTGKPAGYSAPPAASSAPSYGSGFNSGSPAAAASGSSSNSNNNAATGSCSNGAVACTNQGAVVCIGSDQFGLCDINGCAVPQALADGTSCSGGVVAKRHLKHARRHLAGRRSF</sequence>
<feature type="compositionally biased region" description="Low complexity" evidence="1">
    <location>
        <begin position="264"/>
        <end position="291"/>
    </location>
</feature>
<feature type="region of interest" description="Disordered" evidence="1">
    <location>
        <begin position="327"/>
        <end position="353"/>
    </location>
</feature>